<proteinExistence type="predicted"/>
<dbReference type="EMBL" id="LUCM01007278">
    <property type="protein sequence ID" value="KAA0190220.1"/>
    <property type="molecule type" value="Genomic_DNA"/>
</dbReference>
<feature type="region of interest" description="Disordered" evidence="1">
    <location>
        <begin position="221"/>
        <end position="256"/>
    </location>
</feature>
<organism evidence="2 3">
    <name type="scientific">Fasciolopsis buskii</name>
    <dbReference type="NCBI Taxonomy" id="27845"/>
    <lineage>
        <taxon>Eukaryota</taxon>
        <taxon>Metazoa</taxon>
        <taxon>Spiralia</taxon>
        <taxon>Lophotrochozoa</taxon>
        <taxon>Platyhelminthes</taxon>
        <taxon>Trematoda</taxon>
        <taxon>Digenea</taxon>
        <taxon>Plagiorchiida</taxon>
        <taxon>Echinostomata</taxon>
        <taxon>Echinostomatoidea</taxon>
        <taxon>Fasciolidae</taxon>
        <taxon>Fasciolopsis</taxon>
    </lineage>
</organism>
<accession>A0A8E0RV88</accession>
<comment type="caution">
    <text evidence="2">The sequence shown here is derived from an EMBL/GenBank/DDBJ whole genome shotgun (WGS) entry which is preliminary data.</text>
</comment>
<dbReference type="OrthoDB" id="6288163at2759"/>
<dbReference type="Proteomes" id="UP000728185">
    <property type="component" value="Unassembled WGS sequence"/>
</dbReference>
<name>A0A8E0RV88_9TREM</name>
<evidence type="ECO:0000313" key="3">
    <source>
        <dbReference type="Proteomes" id="UP000728185"/>
    </source>
</evidence>
<feature type="compositionally biased region" description="Polar residues" evidence="1">
    <location>
        <begin position="247"/>
        <end position="256"/>
    </location>
</feature>
<dbReference type="AlphaFoldDB" id="A0A8E0RV88"/>
<sequence length="700" mass="76789">MTVTEVICRQHVSVDIRTTGDLLSFQYYKQQFFEISFVSISLKLRHVTDPQIQRPPDRVQEPELASLLGLKLALEKQQNELPQFMLGPRTTKPANHRSSHVGESTFQPEVRIQVQMSGNRWAVICEVESMQLNHNVHLVCPLMQPRCFENCKRICEPSGCVQEPSLRDVTCTARQTEPTAMGGFVRRFEYQVDQYDQNITGSWYCFFAGMESDKVYLIAEPPTTTTPTTTTTTTTTATTGTTATPASLGTTRATPKTSKLTVPNAVSVDANTSVKSKGITMVGQNAAEISQHKQFYQTDYGASEKRVYSSNNLTLAIQNARPNHASGKQAANKTYHPDDLLNNLNNRPNSRSHSFTIKHESSQSQFSPSQLAVHGMNNSTAGSLKAVRPREPVLGVCRPVSWLSPVASIQNSSKKSKSSGCSVTNSKSCHFASLSVQLGGESTLVNPVSSQQLVPSAPVRYWATSPMATSVYPGATGTCETPVDGTTTLETSSNLWANPTSALRSSCSFSSNGCSGDDPSGMIMHRSLTLPFAPEPECPYMPMPVYMTTTAASRTPSQSSVGVRLLPSYAFPRWFTPPHRCSSKAKLLSKSNKDTLEDKSIETLRYTNGVNGLRNLEMERNVFAKTSQPVGGIFRNSTPAHMTGGTVPPVNVKECTELPEIRANGYHLARMNDRNRFIQTETRKSVDLPRISPIPQIAGL</sequence>
<gene>
    <name evidence="2" type="ORF">FBUS_05450</name>
</gene>
<protein>
    <submittedName>
        <fullName evidence="2">Uncharacterized protein</fullName>
    </submittedName>
</protein>
<evidence type="ECO:0000256" key="1">
    <source>
        <dbReference type="SAM" id="MobiDB-lite"/>
    </source>
</evidence>
<evidence type="ECO:0000313" key="2">
    <source>
        <dbReference type="EMBL" id="KAA0190220.1"/>
    </source>
</evidence>
<keyword evidence="3" id="KW-1185">Reference proteome</keyword>
<reference evidence="2" key="1">
    <citation type="submission" date="2019-05" db="EMBL/GenBank/DDBJ databases">
        <title>Annotation for the trematode Fasciolopsis buski.</title>
        <authorList>
            <person name="Choi Y.-J."/>
        </authorList>
    </citation>
    <scope>NUCLEOTIDE SEQUENCE</scope>
    <source>
        <strain evidence="2">HT</strain>
        <tissue evidence="2">Whole worm</tissue>
    </source>
</reference>
<feature type="compositionally biased region" description="Low complexity" evidence="1">
    <location>
        <begin position="221"/>
        <end position="246"/>
    </location>
</feature>